<dbReference type="OrthoDB" id="6215439at2"/>
<keyword evidence="2" id="KW-1185">Reference proteome</keyword>
<evidence type="ECO:0000313" key="1">
    <source>
        <dbReference type="EMBL" id="ONM44488.1"/>
    </source>
</evidence>
<dbReference type="AlphaFoldDB" id="A0A1S8DGB4"/>
<reference evidence="1 2" key="1">
    <citation type="submission" date="2017-01" db="EMBL/GenBank/DDBJ databases">
        <title>Draft genome sequence of Pseudomonas pachastrellae type strain CCUG 46540T from a deep sea.</title>
        <authorList>
            <person name="Gomila M."/>
            <person name="Mulet M."/>
            <person name="Lalucat J."/>
            <person name="Garcia-Valdes E."/>
        </authorList>
    </citation>
    <scope>NUCLEOTIDE SEQUENCE [LARGE SCALE GENOMIC DNA]</scope>
    <source>
        <strain evidence="1 2">CCUG 46540</strain>
    </source>
</reference>
<comment type="caution">
    <text evidence="1">The sequence shown here is derived from an EMBL/GenBank/DDBJ whole genome shotgun (WGS) entry which is preliminary data.</text>
</comment>
<dbReference type="STRING" id="254161.SAMN05216256_12128"/>
<proteinExistence type="predicted"/>
<protein>
    <submittedName>
        <fullName evidence="1">Uncharacterized protein</fullName>
    </submittedName>
</protein>
<gene>
    <name evidence="1" type="ORF">BXT89_07680</name>
</gene>
<evidence type="ECO:0000313" key="2">
    <source>
        <dbReference type="Proteomes" id="UP000242847"/>
    </source>
</evidence>
<accession>A0A1S8DGB4</accession>
<dbReference type="Proteomes" id="UP000242847">
    <property type="component" value="Unassembled WGS sequence"/>
</dbReference>
<dbReference type="EMBL" id="MUBC01000013">
    <property type="protein sequence ID" value="ONM44488.1"/>
    <property type="molecule type" value="Genomic_DNA"/>
</dbReference>
<sequence length="127" mass="14169">MTGCATGLSSIQEREYNAMQAQGVLVEEKNPTTGAVLGILPGFGSFYAREPGYGFVNLLFWPLSILWDPVSGYDGSKTINYDITKHKLKREMDAELSALDDKLTVGEIDSAAYILSKREIEQKYDFY</sequence>
<organism evidence="1 2">
    <name type="scientific">Halopseudomonas pachastrellae</name>
    <dbReference type="NCBI Taxonomy" id="254161"/>
    <lineage>
        <taxon>Bacteria</taxon>
        <taxon>Pseudomonadati</taxon>
        <taxon>Pseudomonadota</taxon>
        <taxon>Gammaproteobacteria</taxon>
        <taxon>Pseudomonadales</taxon>
        <taxon>Pseudomonadaceae</taxon>
        <taxon>Halopseudomonas</taxon>
    </lineage>
</organism>
<name>A0A1S8DGB4_9GAMM</name>